<feature type="compositionally biased region" description="Low complexity" evidence="1">
    <location>
        <begin position="254"/>
        <end position="272"/>
    </location>
</feature>
<dbReference type="AlphaFoldDB" id="A0A9P4Z3A3"/>
<accession>A0A9P4Z3A3</accession>
<evidence type="ECO:0000313" key="2">
    <source>
        <dbReference type="EMBL" id="KAF4126639.1"/>
    </source>
</evidence>
<keyword evidence="3" id="KW-1185">Reference proteome</keyword>
<protein>
    <submittedName>
        <fullName evidence="2">Uncharacterized protein</fullName>
    </submittedName>
</protein>
<gene>
    <name evidence="2" type="ORF">GMORB2_0375</name>
</gene>
<dbReference type="Proteomes" id="UP000749293">
    <property type="component" value="Unassembled WGS sequence"/>
</dbReference>
<dbReference type="OrthoDB" id="5409477at2759"/>
<organism evidence="2 3">
    <name type="scientific">Geosmithia morbida</name>
    <dbReference type="NCBI Taxonomy" id="1094350"/>
    <lineage>
        <taxon>Eukaryota</taxon>
        <taxon>Fungi</taxon>
        <taxon>Dikarya</taxon>
        <taxon>Ascomycota</taxon>
        <taxon>Pezizomycotina</taxon>
        <taxon>Sordariomycetes</taxon>
        <taxon>Hypocreomycetidae</taxon>
        <taxon>Hypocreales</taxon>
        <taxon>Bionectriaceae</taxon>
        <taxon>Geosmithia</taxon>
    </lineage>
</organism>
<dbReference type="EMBL" id="JAANYQ010000001">
    <property type="protein sequence ID" value="KAF4126639.1"/>
    <property type="molecule type" value="Genomic_DNA"/>
</dbReference>
<proteinExistence type="predicted"/>
<dbReference type="RefSeq" id="XP_035325291.1">
    <property type="nucleotide sequence ID" value="XM_035462361.1"/>
</dbReference>
<name>A0A9P4Z3A3_9HYPO</name>
<feature type="region of interest" description="Disordered" evidence="1">
    <location>
        <begin position="169"/>
        <end position="272"/>
    </location>
</feature>
<evidence type="ECO:0000256" key="1">
    <source>
        <dbReference type="SAM" id="MobiDB-lite"/>
    </source>
</evidence>
<comment type="caution">
    <text evidence="2">The sequence shown here is derived from an EMBL/GenBank/DDBJ whole genome shotgun (WGS) entry which is preliminary data.</text>
</comment>
<evidence type="ECO:0000313" key="3">
    <source>
        <dbReference type="Proteomes" id="UP000749293"/>
    </source>
</evidence>
<reference evidence="2" key="1">
    <citation type="submission" date="2020-03" db="EMBL/GenBank/DDBJ databases">
        <title>Site-based positive gene gene selection in Geosmithia morbida across the United States reveals a broad range of putative effectors and factors for local host and environmental adapation.</title>
        <authorList>
            <person name="Onufrak A."/>
            <person name="Murdoch R.W."/>
            <person name="Gazis R."/>
            <person name="Huff M."/>
            <person name="Staton M."/>
            <person name="Klingeman W."/>
            <person name="Hadziabdic D."/>
        </authorList>
    </citation>
    <scope>NUCLEOTIDE SEQUENCE</scope>
    <source>
        <strain evidence="2">1262</strain>
    </source>
</reference>
<dbReference type="GeneID" id="55966605"/>
<sequence length="272" mass="30593">MYPRAYDQPKPSVIRMDPDCAICRAPAHAACECEAKDLDMAIRQAEDRVMKTIYADIRPWYYHVHHEGSFTDGAALCIRSWVRGNAQDYILGYFRILASRRRDAHAAHMEQIHSQAFYHYNAPPHPQQVADAEAGLKRDIDEAWRASVERYPDVLEYFFNLVELSLPGPEDPAITDPPPLAELTGRRKSGRRTPAPPDSGRHGHGHGHHEPLPAIGPPTYSTGMGILPSRTPPPPADRIERRPREKRASRHSVAPPAHAPYTPHAAQYAPYM</sequence>